<feature type="transmembrane region" description="Helical" evidence="2">
    <location>
        <begin position="6"/>
        <end position="30"/>
    </location>
</feature>
<organism evidence="3 4">
    <name type="scientific">Ezakiella coagulans</name>
    <dbReference type="NCBI Taxonomy" id="46507"/>
    <lineage>
        <taxon>Bacteria</taxon>
        <taxon>Bacillati</taxon>
        <taxon>Bacillota</taxon>
        <taxon>Tissierellia</taxon>
        <taxon>Ezakiella</taxon>
    </lineage>
</organism>
<keyword evidence="2" id="KW-0812">Transmembrane</keyword>
<dbReference type="Pfam" id="PF04977">
    <property type="entry name" value="DivIC"/>
    <property type="match status" value="1"/>
</dbReference>
<reference evidence="3 4" key="1">
    <citation type="submission" date="2018-04" db="EMBL/GenBank/DDBJ databases">
        <title>Genomic Encyclopedia of Type Strains, Phase IV (KMG-IV): sequencing the most valuable type-strain genomes for metagenomic binning, comparative biology and taxonomic classification.</title>
        <authorList>
            <person name="Goeker M."/>
        </authorList>
    </citation>
    <scope>NUCLEOTIDE SEQUENCE [LARGE SCALE GENOMIC DNA]</scope>
    <source>
        <strain evidence="3 4">DSM 20705</strain>
    </source>
</reference>
<keyword evidence="2" id="KW-1133">Transmembrane helix</keyword>
<dbReference type="RefSeq" id="WP_034545453.1">
    <property type="nucleotide sequence ID" value="NZ_CAUPJO010000002.1"/>
</dbReference>
<proteinExistence type="predicted"/>
<accession>A0A2U1E3K9</accession>
<dbReference type="AlphaFoldDB" id="A0A2U1E3K9"/>
<keyword evidence="4" id="KW-1185">Reference proteome</keyword>
<evidence type="ECO:0000256" key="1">
    <source>
        <dbReference type="SAM" id="Coils"/>
    </source>
</evidence>
<sequence>MKTNSLYRLIFATVIIISFAAFAVGFYNNLNEKSRLKKEKASLENDLEELNSKLETINYDLENSDSLQFIEKEARALGMIKPGETIIIDMDKEKGGKEENND</sequence>
<protein>
    <submittedName>
        <fullName evidence="3">Septum formation initiator</fullName>
    </submittedName>
</protein>
<evidence type="ECO:0000313" key="4">
    <source>
        <dbReference type="Proteomes" id="UP000245793"/>
    </source>
</evidence>
<comment type="caution">
    <text evidence="3">The sequence shown here is derived from an EMBL/GenBank/DDBJ whole genome shotgun (WGS) entry which is preliminary data.</text>
</comment>
<feature type="coiled-coil region" evidence="1">
    <location>
        <begin position="33"/>
        <end position="60"/>
    </location>
</feature>
<dbReference type="InterPro" id="IPR007060">
    <property type="entry name" value="FtsL/DivIC"/>
</dbReference>
<dbReference type="Proteomes" id="UP000245793">
    <property type="component" value="Unassembled WGS sequence"/>
</dbReference>
<dbReference type="EMBL" id="QEKV01000004">
    <property type="protein sequence ID" value="PVY94526.1"/>
    <property type="molecule type" value="Genomic_DNA"/>
</dbReference>
<gene>
    <name evidence="3" type="ORF">C7381_10427</name>
</gene>
<name>A0A2U1E3K9_9FIRM</name>
<keyword evidence="2" id="KW-0472">Membrane</keyword>
<evidence type="ECO:0000256" key="2">
    <source>
        <dbReference type="SAM" id="Phobius"/>
    </source>
</evidence>
<evidence type="ECO:0000313" key="3">
    <source>
        <dbReference type="EMBL" id="PVY94526.1"/>
    </source>
</evidence>
<keyword evidence="1" id="KW-0175">Coiled coil</keyword>